<sequence length="217" mass="25475">MALKKYVKEAYVAFDPQEATFLFERNIKLESKDAILSQIPAMVRHLYFPKKRIKLLIGLLISLPILFGVFTFLTWQNIMANKNVLQILATIIMVIIALIISIIRHYIAVFFEIRRLKKLYNNLEWPIESYCAFFAEGILIKSDDMEGVFYWHDFMCIMANSTVLSFNFCPSATSKGKSLKKYYPRLDTFYIFINGDEEIQEFMKLVSEEIDDLVEFR</sequence>
<keyword evidence="1" id="KW-0812">Transmembrane</keyword>
<name>A0A2N9XXQ3_9NEIS</name>
<feature type="transmembrane region" description="Helical" evidence="1">
    <location>
        <begin position="87"/>
        <end position="111"/>
    </location>
</feature>
<protein>
    <recommendedName>
        <fullName evidence="4">YcxB-like protein domain-containing protein</fullName>
    </recommendedName>
</protein>
<organism evidence="2 3">
    <name type="scientific">Snodgrassella alvi</name>
    <dbReference type="NCBI Taxonomy" id="1196083"/>
    <lineage>
        <taxon>Bacteria</taxon>
        <taxon>Pseudomonadati</taxon>
        <taxon>Pseudomonadota</taxon>
        <taxon>Betaproteobacteria</taxon>
        <taxon>Neisseriales</taxon>
        <taxon>Neisseriaceae</taxon>
        <taxon>Snodgrassella</taxon>
    </lineage>
</organism>
<dbReference type="Proteomes" id="UP000229434">
    <property type="component" value="Unassembled WGS sequence"/>
</dbReference>
<dbReference type="EMBL" id="MEIS01000109">
    <property type="protein sequence ID" value="PIT54848.1"/>
    <property type="molecule type" value="Genomic_DNA"/>
</dbReference>
<keyword evidence="1" id="KW-0472">Membrane</keyword>
<proteinExistence type="predicted"/>
<evidence type="ECO:0000256" key="1">
    <source>
        <dbReference type="SAM" id="Phobius"/>
    </source>
</evidence>
<evidence type="ECO:0000313" key="3">
    <source>
        <dbReference type="Proteomes" id="UP000229434"/>
    </source>
</evidence>
<evidence type="ECO:0000313" key="2">
    <source>
        <dbReference type="EMBL" id="PIT54848.1"/>
    </source>
</evidence>
<reference evidence="2 3" key="1">
    <citation type="journal article" date="2017" name="MBio">
        <title>Type VI secretion-mediated competition in the bee gut microbiome.</title>
        <authorList>
            <person name="Steele M.I."/>
            <person name="Kwong W.K."/>
            <person name="Powell J.E."/>
            <person name="Whiteley M."/>
            <person name="Moran N.A."/>
        </authorList>
    </citation>
    <scope>NUCLEOTIDE SEQUENCE [LARGE SCALE GENOMIC DNA]</scope>
    <source>
        <strain evidence="2 3">Nev3CBA3</strain>
    </source>
</reference>
<feature type="transmembrane region" description="Helical" evidence="1">
    <location>
        <begin position="55"/>
        <end position="75"/>
    </location>
</feature>
<comment type="caution">
    <text evidence="2">The sequence shown here is derived from an EMBL/GenBank/DDBJ whole genome shotgun (WGS) entry which is preliminary data.</text>
</comment>
<keyword evidence="1" id="KW-1133">Transmembrane helix</keyword>
<evidence type="ECO:0008006" key="4">
    <source>
        <dbReference type="Google" id="ProtNLM"/>
    </source>
</evidence>
<dbReference type="AlphaFoldDB" id="A0A2N9XXQ3"/>
<gene>
    <name evidence="2" type="ORF">BHC49_07505</name>
</gene>
<dbReference type="RefSeq" id="WP_100137589.1">
    <property type="nucleotide sequence ID" value="NZ_MEIS01000109.1"/>
</dbReference>
<accession>A0A2N9XXQ3</accession>